<comment type="subcellular location">
    <subcellularLocation>
        <location evidence="1">Membrane</location>
        <topology evidence="1">Multi-pass membrane protein</topology>
    </subcellularLocation>
</comment>
<dbReference type="Proteomes" id="UP001312908">
    <property type="component" value="Unassembled WGS sequence"/>
</dbReference>
<organism evidence="7 8">
    <name type="scientific">Sorlinia euscelidii</name>
    <dbReference type="NCBI Taxonomy" id="3081148"/>
    <lineage>
        <taxon>Bacteria</taxon>
        <taxon>Pseudomonadati</taxon>
        <taxon>Pseudomonadota</taxon>
        <taxon>Alphaproteobacteria</taxon>
        <taxon>Acetobacterales</taxon>
        <taxon>Acetobacteraceae</taxon>
        <taxon>Sorlinia</taxon>
    </lineage>
</organism>
<dbReference type="Gene3D" id="1.20.1250.20">
    <property type="entry name" value="MFS general substrate transporter like domains"/>
    <property type="match status" value="1"/>
</dbReference>
<evidence type="ECO:0000256" key="6">
    <source>
        <dbReference type="SAM" id="Phobius"/>
    </source>
</evidence>
<evidence type="ECO:0000256" key="1">
    <source>
        <dbReference type="ARBA" id="ARBA00004141"/>
    </source>
</evidence>
<feature type="transmembrane region" description="Helical" evidence="6">
    <location>
        <begin position="21"/>
        <end position="47"/>
    </location>
</feature>
<dbReference type="InterPro" id="IPR004752">
    <property type="entry name" value="AmpG_permease/AT-1"/>
</dbReference>
<evidence type="ECO:0000313" key="8">
    <source>
        <dbReference type="Proteomes" id="UP001312908"/>
    </source>
</evidence>
<name>A0ABU7U4X3_9PROT</name>
<dbReference type="EMBL" id="JAWJZY010000004">
    <property type="protein sequence ID" value="MEE8659278.1"/>
    <property type="molecule type" value="Genomic_DNA"/>
</dbReference>
<feature type="transmembrane region" description="Helical" evidence="6">
    <location>
        <begin position="93"/>
        <end position="113"/>
    </location>
</feature>
<keyword evidence="2" id="KW-0813">Transport</keyword>
<dbReference type="RefSeq" id="WP_394820124.1">
    <property type="nucleotide sequence ID" value="NZ_JAWJZY010000004.1"/>
</dbReference>
<comment type="caution">
    <text evidence="7">The sequence shown here is derived from an EMBL/GenBank/DDBJ whole genome shotgun (WGS) entry which is preliminary data.</text>
</comment>
<feature type="transmembrane region" description="Helical" evidence="6">
    <location>
        <begin position="53"/>
        <end position="73"/>
    </location>
</feature>
<feature type="transmembrane region" description="Helical" evidence="6">
    <location>
        <begin position="154"/>
        <end position="175"/>
    </location>
</feature>
<keyword evidence="3 6" id="KW-0812">Transmembrane</keyword>
<evidence type="ECO:0008006" key="9">
    <source>
        <dbReference type="Google" id="ProtNLM"/>
    </source>
</evidence>
<dbReference type="InterPro" id="IPR036259">
    <property type="entry name" value="MFS_trans_sf"/>
</dbReference>
<dbReference type="PANTHER" id="PTHR12778:SF10">
    <property type="entry name" value="MAJOR FACILITATOR SUPERFAMILY DOMAIN-CONTAINING PROTEIN 3"/>
    <property type="match status" value="1"/>
</dbReference>
<feature type="transmembrane region" description="Helical" evidence="6">
    <location>
        <begin position="300"/>
        <end position="322"/>
    </location>
</feature>
<evidence type="ECO:0000256" key="5">
    <source>
        <dbReference type="ARBA" id="ARBA00023136"/>
    </source>
</evidence>
<evidence type="ECO:0000313" key="7">
    <source>
        <dbReference type="EMBL" id="MEE8659278.1"/>
    </source>
</evidence>
<feature type="transmembrane region" description="Helical" evidence="6">
    <location>
        <begin position="328"/>
        <end position="349"/>
    </location>
</feature>
<dbReference type="SUPFAM" id="SSF103473">
    <property type="entry name" value="MFS general substrate transporter"/>
    <property type="match status" value="1"/>
</dbReference>
<feature type="transmembrane region" description="Helical" evidence="6">
    <location>
        <begin position="181"/>
        <end position="202"/>
    </location>
</feature>
<feature type="transmembrane region" description="Helical" evidence="6">
    <location>
        <begin position="393"/>
        <end position="412"/>
    </location>
</feature>
<accession>A0ABU7U4X3</accession>
<keyword evidence="5 6" id="KW-0472">Membrane</keyword>
<feature type="transmembrane region" description="Helical" evidence="6">
    <location>
        <begin position="361"/>
        <end position="381"/>
    </location>
</feature>
<evidence type="ECO:0000256" key="2">
    <source>
        <dbReference type="ARBA" id="ARBA00022448"/>
    </source>
</evidence>
<gene>
    <name evidence="7" type="ORF">DOFOFD_09685</name>
</gene>
<proteinExistence type="predicted"/>
<evidence type="ECO:0000256" key="3">
    <source>
        <dbReference type="ARBA" id="ARBA00022692"/>
    </source>
</evidence>
<feature type="transmembrane region" description="Helical" evidence="6">
    <location>
        <begin position="266"/>
        <end position="288"/>
    </location>
</feature>
<reference evidence="7 8" key="1">
    <citation type="submission" date="2023-10" db="EMBL/GenBank/DDBJ databases">
        <title>Sorlinia euscelidii gen. nov., sp. nov., an acetic acid bacteria isolated from the gut of Euscelidius variegatus emitter.</title>
        <authorList>
            <person name="Michoud G."/>
            <person name="Marasco R."/>
            <person name="Seferji K."/>
            <person name="Gonella E."/>
            <person name="Garuglieri E."/>
            <person name="Alma A."/>
            <person name="Mapelli F."/>
            <person name="Borin S."/>
            <person name="Daffonchio D."/>
            <person name="Crotti E."/>
        </authorList>
    </citation>
    <scope>NUCLEOTIDE SEQUENCE [LARGE SCALE GENOMIC DNA]</scope>
    <source>
        <strain evidence="7 8">EV16P</strain>
    </source>
</reference>
<dbReference type="PANTHER" id="PTHR12778">
    <property type="entry name" value="SOLUTE CARRIER FAMILY 33 ACETYL-COA TRANSPORTER -RELATED"/>
    <property type="match status" value="1"/>
</dbReference>
<protein>
    <recommendedName>
        <fullName evidence="9">MFS transporter</fullName>
    </recommendedName>
</protein>
<sequence length="419" mass="44085">MITLTAGFGRFASPRRSERSALIAIWGVYIVQGQLGGLTFVALPAILRTKHVPMEQIAVFSAIILIWALKFIWAARVEQLRQQMMGRFGFGRAIFLAELVIAGLIIGAALFPFCSILPFLTIFTGAAFLASVIDIATDGYLIAHFPPSLRRLGATAQVGGGYLGFALGGSFLPALYDNAGWPVSCLVAGGVTILLSAPLLTLAHTDPSGLIHAVTPVTQRWRPNLLWALKRREIQAGIAMIIIFDAARRMTQGLGALYLLDDGVPLTIIGALNGIVGIGAGLMGTVLGNFCVRKSGSSTSLTFIAIVTSVISGLASFAILLGHRGLPLFIMLLFLESLVMAAGFVVLFSRVMGLTSPRQPGLDYAVFQSVSAVVAAMAGFAGTSLAGKAGYEAAFACATCIALASIPILKLLQKPFEGG</sequence>
<keyword evidence="8" id="KW-1185">Reference proteome</keyword>
<evidence type="ECO:0000256" key="4">
    <source>
        <dbReference type="ARBA" id="ARBA00022989"/>
    </source>
</evidence>
<keyword evidence="4 6" id="KW-1133">Transmembrane helix</keyword>